<dbReference type="AlphaFoldDB" id="A0A392S6Q0"/>
<protein>
    <submittedName>
        <fullName evidence="2">RNA polymerase-associated protein CTR9-like</fullName>
    </submittedName>
</protein>
<evidence type="ECO:0000313" key="3">
    <source>
        <dbReference type="Proteomes" id="UP000265520"/>
    </source>
</evidence>
<feature type="region of interest" description="Disordered" evidence="1">
    <location>
        <begin position="1"/>
        <end position="53"/>
    </location>
</feature>
<comment type="caution">
    <text evidence="2">The sequence shown here is derived from an EMBL/GenBank/DDBJ whole genome shotgun (WGS) entry which is preliminary data.</text>
</comment>
<keyword evidence="3" id="KW-1185">Reference proteome</keyword>
<feature type="non-terminal residue" evidence="2">
    <location>
        <position position="53"/>
    </location>
</feature>
<dbReference type="Proteomes" id="UP000265520">
    <property type="component" value="Unassembled WGS sequence"/>
</dbReference>
<feature type="compositionally biased region" description="Acidic residues" evidence="1">
    <location>
        <begin position="1"/>
        <end position="16"/>
    </location>
</feature>
<evidence type="ECO:0000313" key="2">
    <source>
        <dbReference type="EMBL" id="MCI44623.1"/>
    </source>
</evidence>
<dbReference type="EMBL" id="LXQA010333162">
    <property type="protein sequence ID" value="MCI44623.1"/>
    <property type="molecule type" value="Genomic_DNA"/>
</dbReference>
<sequence length="53" mass="6042">MEPDMMDEQEMEDEDANTNYREELQTDTKDVEENPHGLLALAGLEDSDADDEP</sequence>
<organism evidence="2 3">
    <name type="scientific">Trifolium medium</name>
    <dbReference type="NCBI Taxonomy" id="97028"/>
    <lineage>
        <taxon>Eukaryota</taxon>
        <taxon>Viridiplantae</taxon>
        <taxon>Streptophyta</taxon>
        <taxon>Embryophyta</taxon>
        <taxon>Tracheophyta</taxon>
        <taxon>Spermatophyta</taxon>
        <taxon>Magnoliopsida</taxon>
        <taxon>eudicotyledons</taxon>
        <taxon>Gunneridae</taxon>
        <taxon>Pentapetalae</taxon>
        <taxon>rosids</taxon>
        <taxon>fabids</taxon>
        <taxon>Fabales</taxon>
        <taxon>Fabaceae</taxon>
        <taxon>Papilionoideae</taxon>
        <taxon>50 kb inversion clade</taxon>
        <taxon>NPAAA clade</taxon>
        <taxon>Hologalegina</taxon>
        <taxon>IRL clade</taxon>
        <taxon>Trifolieae</taxon>
        <taxon>Trifolium</taxon>
    </lineage>
</organism>
<evidence type="ECO:0000256" key="1">
    <source>
        <dbReference type="SAM" id="MobiDB-lite"/>
    </source>
</evidence>
<feature type="compositionally biased region" description="Basic and acidic residues" evidence="1">
    <location>
        <begin position="20"/>
        <end position="35"/>
    </location>
</feature>
<accession>A0A392S6Q0</accession>
<proteinExistence type="predicted"/>
<name>A0A392S6Q0_9FABA</name>
<reference evidence="2 3" key="1">
    <citation type="journal article" date="2018" name="Front. Plant Sci.">
        <title>Red Clover (Trifolium pratense) and Zigzag Clover (T. medium) - A Picture of Genomic Similarities and Differences.</title>
        <authorList>
            <person name="Dluhosova J."/>
            <person name="Istvanek J."/>
            <person name="Nedelnik J."/>
            <person name="Repkova J."/>
        </authorList>
    </citation>
    <scope>NUCLEOTIDE SEQUENCE [LARGE SCALE GENOMIC DNA]</scope>
    <source>
        <strain evidence="3">cv. 10/8</strain>
        <tissue evidence="2">Leaf</tissue>
    </source>
</reference>